<proteinExistence type="predicted"/>
<dbReference type="EMBL" id="VIIS01001056">
    <property type="protein sequence ID" value="KAF0302458.1"/>
    <property type="molecule type" value="Genomic_DNA"/>
</dbReference>
<dbReference type="GO" id="GO:0005634">
    <property type="term" value="C:nucleus"/>
    <property type="evidence" value="ECO:0007669"/>
    <property type="project" value="UniProtKB-SubCell"/>
</dbReference>
<dbReference type="SMART" id="SM00356">
    <property type="entry name" value="ZnF_C3H1"/>
    <property type="match status" value="1"/>
</dbReference>
<protein>
    <recommendedName>
        <fullName evidence="3">Zinc finger CCCH-type with G patch domain-containing protein</fullName>
    </recommendedName>
</protein>
<evidence type="ECO:0000256" key="3">
    <source>
        <dbReference type="ARBA" id="ARBA00022414"/>
    </source>
</evidence>
<evidence type="ECO:0000256" key="8">
    <source>
        <dbReference type="ARBA" id="ARBA00023015"/>
    </source>
</evidence>
<evidence type="ECO:0000256" key="7">
    <source>
        <dbReference type="ARBA" id="ARBA00022833"/>
    </source>
</evidence>
<dbReference type="Proteomes" id="UP000440578">
    <property type="component" value="Unassembled WGS sequence"/>
</dbReference>
<evidence type="ECO:0000256" key="1">
    <source>
        <dbReference type="ARBA" id="ARBA00004062"/>
    </source>
</evidence>
<dbReference type="PANTHER" id="PTHR46297:SF1">
    <property type="entry name" value="ZINC FINGER CCCH-TYPE WITH G PATCH DOMAIN-CONTAINING PROTEIN"/>
    <property type="match status" value="1"/>
</dbReference>
<organism evidence="16 17">
    <name type="scientific">Amphibalanus amphitrite</name>
    <name type="common">Striped barnacle</name>
    <name type="synonym">Balanus amphitrite</name>
    <dbReference type="NCBI Taxonomy" id="1232801"/>
    <lineage>
        <taxon>Eukaryota</taxon>
        <taxon>Metazoa</taxon>
        <taxon>Ecdysozoa</taxon>
        <taxon>Arthropoda</taxon>
        <taxon>Crustacea</taxon>
        <taxon>Multicrustacea</taxon>
        <taxon>Cirripedia</taxon>
        <taxon>Thoracica</taxon>
        <taxon>Thoracicalcarea</taxon>
        <taxon>Balanomorpha</taxon>
        <taxon>Balanoidea</taxon>
        <taxon>Balanidae</taxon>
        <taxon>Amphibalaninae</taxon>
        <taxon>Amphibalanus</taxon>
    </lineage>
</organism>
<evidence type="ECO:0000313" key="17">
    <source>
        <dbReference type="Proteomes" id="UP000440578"/>
    </source>
</evidence>
<dbReference type="Pfam" id="PF00642">
    <property type="entry name" value="zf-CCCH"/>
    <property type="match status" value="1"/>
</dbReference>
<evidence type="ECO:0000259" key="14">
    <source>
        <dbReference type="PROSITE" id="PS50103"/>
    </source>
</evidence>
<dbReference type="PROSITE" id="PS50174">
    <property type="entry name" value="G_PATCH"/>
    <property type="match status" value="1"/>
</dbReference>
<name>A0A6A4WJW4_AMPAM</name>
<dbReference type="PROSITE" id="PS50103">
    <property type="entry name" value="ZF_C3H1"/>
    <property type="match status" value="1"/>
</dbReference>
<reference evidence="16 17" key="1">
    <citation type="submission" date="2019-07" db="EMBL/GenBank/DDBJ databases">
        <title>Draft genome assembly of a fouling barnacle, Amphibalanus amphitrite (Darwin, 1854): The first reference genome for Thecostraca.</title>
        <authorList>
            <person name="Kim W."/>
        </authorList>
    </citation>
    <scope>NUCLEOTIDE SEQUENCE [LARGE SCALE GENOMIC DNA]</scope>
    <source>
        <strain evidence="16">SNU_AA5</strain>
        <tissue evidence="16">Soma without cirri and trophi</tissue>
    </source>
</reference>
<evidence type="ECO:0000256" key="11">
    <source>
        <dbReference type="ARBA" id="ARBA00023242"/>
    </source>
</evidence>
<keyword evidence="10" id="KW-0804">Transcription</keyword>
<comment type="subcellular location">
    <subcellularLocation>
        <location evidence="2">Nucleus</location>
    </subcellularLocation>
</comment>
<keyword evidence="9" id="KW-0238">DNA-binding</keyword>
<keyword evidence="17" id="KW-1185">Reference proteome</keyword>
<dbReference type="GO" id="GO:0000978">
    <property type="term" value="F:RNA polymerase II cis-regulatory region sequence-specific DNA binding"/>
    <property type="evidence" value="ECO:0007669"/>
    <property type="project" value="TreeGrafter"/>
</dbReference>
<accession>A0A6A4WJW4</accession>
<feature type="domain" description="C3H1-type" evidence="14">
    <location>
        <begin position="52"/>
        <end position="79"/>
    </location>
</feature>
<keyword evidence="5 12" id="KW-0479">Metal-binding</keyword>
<evidence type="ECO:0000256" key="2">
    <source>
        <dbReference type="ARBA" id="ARBA00004123"/>
    </source>
</evidence>
<dbReference type="InterPro" id="IPR036855">
    <property type="entry name" value="Znf_CCCH_sf"/>
</dbReference>
<evidence type="ECO:0000256" key="5">
    <source>
        <dbReference type="ARBA" id="ARBA00022723"/>
    </source>
</evidence>
<gene>
    <name evidence="16" type="ORF">FJT64_025443</name>
</gene>
<dbReference type="AlphaFoldDB" id="A0A6A4WJW4"/>
<feature type="region of interest" description="Disordered" evidence="13">
    <location>
        <begin position="334"/>
        <end position="355"/>
    </location>
</feature>
<evidence type="ECO:0000256" key="10">
    <source>
        <dbReference type="ARBA" id="ARBA00023163"/>
    </source>
</evidence>
<dbReference type="Gene3D" id="2.30.30.1190">
    <property type="match status" value="1"/>
</dbReference>
<evidence type="ECO:0000256" key="4">
    <source>
        <dbReference type="ARBA" id="ARBA00022491"/>
    </source>
</evidence>
<dbReference type="InterPro" id="IPR000571">
    <property type="entry name" value="Znf_CCCH"/>
</dbReference>
<dbReference type="SUPFAM" id="SSF90229">
    <property type="entry name" value="CCCH zinc finger"/>
    <property type="match status" value="1"/>
</dbReference>
<dbReference type="SMART" id="SM00443">
    <property type="entry name" value="G_patch"/>
    <property type="match status" value="1"/>
</dbReference>
<evidence type="ECO:0000256" key="9">
    <source>
        <dbReference type="ARBA" id="ARBA00023125"/>
    </source>
</evidence>
<dbReference type="InterPro" id="IPR000467">
    <property type="entry name" value="G_patch_dom"/>
</dbReference>
<comment type="caution">
    <text evidence="16">The sequence shown here is derived from an EMBL/GenBank/DDBJ whole genome shotgun (WGS) entry which is preliminary data.</text>
</comment>
<evidence type="ECO:0000259" key="15">
    <source>
        <dbReference type="PROSITE" id="PS50174"/>
    </source>
</evidence>
<dbReference type="GO" id="GO:0008270">
    <property type="term" value="F:zinc ion binding"/>
    <property type="evidence" value="ECO:0007669"/>
    <property type="project" value="UniProtKB-KW"/>
</dbReference>
<keyword evidence="6 12" id="KW-0863">Zinc-finger</keyword>
<evidence type="ECO:0000313" key="16">
    <source>
        <dbReference type="EMBL" id="KAF0302458.1"/>
    </source>
</evidence>
<dbReference type="OrthoDB" id="5842926at2759"/>
<feature type="compositionally biased region" description="Basic and acidic residues" evidence="13">
    <location>
        <begin position="339"/>
        <end position="355"/>
    </location>
</feature>
<feature type="domain" description="G-patch" evidence="15">
    <location>
        <begin position="158"/>
        <end position="214"/>
    </location>
</feature>
<feature type="region of interest" description="Disordered" evidence="13">
    <location>
        <begin position="258"/>
        <end position="277"/>
    </location>
</feature>
<sequence>MVGTRCSAPFTQSWGQLEYHAAVIEAVDDASLESATTPQDVMLRVLFSHPTQRVMQPCRYYLRHTCSYGDECRFSHGHLVSVADIREYSDSASDLTAGSAVLVPRDSDSGLWQRAVVQLVHTDTEEATVRPTGHRHTQRVPLSQLVPLAAADGAVTGDRVSARGLLQQMGYVVGTGLGPQADGRVEPVEARVYPAGRSLDHCMALREGSAAAGQSCLLTVEKRLERDQRRQQKIGERAYQRSKTQNAMFDVINRVMGAEEDGEGDRPPRPAPVKSASRAELNLRDLKVGEQIRAAERQVARLEAGCRRNSAGATGADLRSRLADQKAHLGRLRAQEASIHAEKRERTTSKRLDVF</sequence>
<evidence type="ECO:0000256" key="6">
    <source>
        <dbReference type="ARBA" id="ARBA00022771"/>
    </source>
</evidence>
<keyword evidence="11" id="KW-0539">Nucleus</keyword>
<keyword evidence="4" id="KW-0678">Repressor</keyword>
<dbReference type="GO" id="GO:0001227">
    <property type="term" value="F:DNA-binding transcription repressor activity, RNA polymerase II-specific"/>
    <property type="evidence" value="ECO:0007669"/>
    <property type="project" value="TreeGrafter"/>
</dbReference>
<keyword evidence="8" id="KW-0805">Transcription regulation</keyword>
<comment type="function">
    <text evidence="1">Transcription repressor.</text>
</comment>
<keyword evidence="7 12" id="KW-0862">Zinc</keyword>
<dbReference type="PANTHER" id="PTHR46297">
    <property type="entry name" value="ZINC FINGER CCCH-TYPE WITH G PATCH DOMAIN-CONTAINING PROTEIN"/>
    <property type="match status" value="1"/>
</dbReference>
<dbReference type="Pfam" id="PF01585">
    <property type="entry name" value="G-patch"/>
    <property type="match status" value="1"/>
</dbReference>
<evidence type="ECO:0000256" key="13">
    <source>
        <dbReference type="SAM" id="MobiDB-lite"/>
    </source>
</evidence>
<evidence type="ECO:0000256" key="12">
    <source>
        <dbReference type="PROSITE-ProRule" id="PRU00723"/>
    </source>
</evidence>
<feature type="zinc finger region" description="C3H1-type" evidence="12">
    <location>
        <begin position="52"/>
        <end position="79"/>
    </location>
</feature>